<keyword evidence="2" id="KW-1185">Reference proteome</keyword>
<reference evidence="1 2" key="1">
    <citation type="journal article" date="2018" name="Sci. Rep.">
        <title>Genome sequence of the cauliflower mushroom Sparassis crispa (Hanabiratake) and its association with beneficial usage.</title>
        <authorList>
            <person name="Kiyama R."/>
            <person name="Furutani Y."/>
            <person name="Kawaguchi K."/>
            <person name="Nakanishi T."/>
        </authorList>
    </citation>
    <scope>NUCLEOTIDE SEQUENCE [LARGE SCALE GENOMIC DNA]</scope>
</reference>
<dbReference type="Proteomes" id="UP000287166">
    <property type="component" value="Unassembled WGS sequence"/>
</dbReference>
<protein>
    <recommendedName>
        <fullName evidence="3">C2H2-type domain-containing protein</fullName>
    </recommendedName>
</protein>
<organism evidence="1 2">
    <name type="scientific">Sparassis crispa</name>
    <dbReference type="NCBI Taxonomy" id="139825"/>
    <lineage>
        <taxon>Eukaryota</taxon>
        <taxon>Fungi</taxon>
        <taxon>Dikarya</taxon>
        <taxon>Basidiomycota</taxon>
        <taxon>Agaricomycotina</taxon>
        <taxon>Agaricomycetes</taxon>
        <taxon>Polyporales</taxon>
        <taxon>Sparassidaceae</taxon>
        <taxon>Sparassis</taxon>
    </lineage>
</organism>
<evidence type="ECO:0000313" key="2">
    <source>
        <dbReference type="Proteomes" id="UP000287166"/>
    </source>
</evidence>
<dbReference type="OrthoDB" id="654211at2759"/>
<evidence type="ECO:0000313" key="1">
    <source>
        <dbReference type="EMBL" id="GBE87042.1"/>
    </source>
</evidence>
<dbReference type="AlphaFoldDB" id="A0A401GXX0"/>
<dbReference type="GeneID" id="38783959"/>
<dbReference type="EMBL" id="BFAD01000010">
    <property type="protein sequence ID" value="GBE87042.1"/>
    <property type="molecule type" value="Genomic_DNA"/>
</dbReference>
<proteinExistence type="predicted"/>
<accession>A0A401GXX0</accession>
<name>A0A401GXX0_9APHY</name>
<comment type="caution">
    <text evidence="1">The sequence shown here is derived from an EMBL/GenBank/DDBJ whole genome shotgun (WGS) entry which is preliminary data.</text>
</comment>
<dbReference type="InParanoid" id="A0A401GXX0"/>
<gene>
    <name evidence="1" type="ORF">SCP_1002890</name>
</gene>
<evidence type="ECO:0008006" key="3">
    <source>
        <dbReference type="Google" id="ProtNLM"/>
    </source>
</evidence>
<sequence length="218" mass="23724">MLQWIAGTAHMIMRIKRRLVSNLSVSSRTALTLVTGAFTGSDDEYYAQGNRRCGVRLFQDPYNPDSEAMKFPCPFPGCTYRTLQAGNLKPHSLKQCVLAPTVHQSLLSLTDPDATAQLRCGPSMSDSVNVYGAFIGDSIDFFVPSASLELLEGHPTDVFYGSHTAQDLSNHSAVPSQVNGKLKESYCTLAYISRAGFSTENFQNQGDFVGVGDPNRAS</sequence>
<dbReference type="RefSeq" id="XP_027617955.1">
    <property type="nucleotide sequence ID" value="XM_027762154.1"/>
</dbReference>